<evidence type="ECO:0000313" key="5">
    <source>
        <dbReference type="Proteomes" id="UP001370758"/>
    </source>
</evidence>
<dbReference type="AlphaFoldDB" id="A0AAV9WLJ8"/>
<feature type="repeat" description="ANK" evidence="3">
    <location>
        <begin position="200"/>
        <end position="232"/>
    </location>
</feature>
<evidence type="ECO:0000256" key="1">
    <source>
        <dbReference type="ARBA" id="ARBA00022737"/>
    </source>
</evidence>
<protein>
    <recommendedName>
        <fullName evidence="6">Ankyrin</fullName>
    </recommendedName>
</protein>
<dbReference type="PANTHER" id="PTHR24123:SF33">
    <property type="entry name" value="PROTEIN HOS4"/>
    <property type="match status" value="1"/>
</dbReference>
<dbReference type="InterPro" id="IPR051165">
    <property type="entry name" value="Multifunctional_ANK_Repeat"/>
</dbReference>
<proteinExistence type="predicted"/>
<feature type="repeat" description="ANK" evidence="3">
    <location>
        <begin position="167"/>
        <end position="199"/>
    </location>
</feature>
<evidence type="ECO:0000256" key="3">
    <source>
        <dbReference type="PROSITE-ProRule" id="PRU00023"/>
    </source>
</evidence>
<dbReference type="Pfam" id="PF13857">
    <property type="entry name" value="Ank_5"/>
    <property type="match status" value="1"/>
</dbReference>
<evidence type="ECO:0008006" key="6">
    <source>
        <dbReference type="Google" id="ProtNLM"/>
    </source>
</evidence>
<evidence type="ECO:0000313" key="4">
    <source>
        <dbReference type="EMBL" id="KAK6509672.1"/>
    </source>
</evidence>
<keyword evidence="5" id="KW-1185">Reference proteome</keyword>
<dbReference type="Pfam" id="PF12796">
    <property type="entry name" value="Ank_2"/>
    <property type="match status" value="1"/>
</dbReference>
<feature type="repeat" description="ANK" evidence="3">
    <location>
        <begin position="520"/>
        <end position="552"/>
    </location>
</feature>
<feature type="repeat" description="ANK" evidence="3">
    <location>
        <begin position="103"/>
        <end position="135"/>
    </location>
</feature>
<comment type="caution">
    <text evidence="4">The sequence shown here is derived from an EMBL/GenBank/DDBJ whole genome shotgun (WGS) entry which is preliminary data.</text>
</comment>
<dbReference type="SMART" id="SM00248">
    <property type="entry name" value="ANK"/>
    <property type="match status" value="13"/>
</dbReference>
<accession>A0AAV9WLJ8</accession>
<dbReference type="PROSITE" id="PS50297">
    <property type="entry name" value="ANK_REP_REGION"/>
    <property type="match status" value="3"/>
</dbReference>
<dbReference type="PRINTS" id="PR01415">
    <property type="entry name" value="ANKYRIN"/>
</dbReference>
<keyword evidence="1" id="KW-0677">Repeat</keyword>
<reference evidence="4 5" key="1">
    <citation type="submission" date="2023-08" db="EMBL/GenBank/DDBJ databases">
        <authorList>
            <person name="Palmer J.M."/>
        </authorList>
    </citation>
    <scope>NUCLEOTIDE SEQUENCE [LARGE SCALE GENOMIC DNA]</scope>
    <source>
        <strain evidence="4 5">TWF481</strain>
    </source>
</reference>
<feature type="repeat" description="ANK" evidence="3">
    <location>
        <begin position="4"/>
        <end position="32"/>
    </location>
</feature>
<name>A0AAV9WLJ8_9PEZI</name>
<keyword evidence="2 3" id="KW-0040">ANK repeat</keyword>
<sequence>MEYGGNTPLQAAVISGNMDIIDLLLEFGADVNGPPGAYGGALQYAVSGGKDAEEIIRRLLAEGAILKDAESDRGILCSAYEGGLRELIPKLIALGADVNKPREGWTPLAMALVRKDAEIERLLRSHGANLGNIGSAAIVGAMENDDIKGLEALLAEGIDSNTLIWRHPDPVINVAVEKGRKDMVELLISYGASVNRISKGRYSTLTIATQNNDRSMIEYLIREGADPNEGEAGGNGWPLGNAIAYGDFRLVDFLLDNGAELMNFDGDAFRQATRGGERMLLELLKRVPTEHRERALDAALQRAASSVRLSLCELLLGMGANPNFVGGEHGSPLHAVVLGTWRPSRHHATDHRQNIFELLVKKGAKPRDIEGYPCILVSALGSPLWSEYETTGSNTNFAMELLKAGANPNGKALETYRYHNPLQAAVAFAHSMIEPLILAGADVNAFSGEFGTALHVAAYFCDTRVITILLQHGAKLDFMSSKHGSVIQVAAGSKSSRQSSVRTIQLLHSRGASIDVVDERGEGPLHTAARCNNLEAVKWLLEHGADPNAEGERGTPAQVAILNERWRVASYLEQRYGRTPDRKRVASGS</sequence>
<gene>
    <name evidence="4" type="ORF">TWF481_004403</name>
</gene>
<dbReference type="InterPro" id="IPR036770">
    <property type="entry name" value="Ankyrin_rpt-contain_sf"/>
</dbReference>
<dbReference type="PANTHER" id="PTHR24123">
    <property type="entry name" value="ANKYRIN REPEAT-CONTAINING"/>
    <property type="match status" value="1"/>
</dbReference>
<dbReference type="Pfam" id="PF00023">
    <property type="entry name" value="Ank"/>
    <property type="match status" value="2"/>
</dbReference>
<evidence type="ECO:0000256" key="2">
    <source>
        <dbReference type="ARBA" id="ARBA00023043"/>
    </source>
</evidence>
<feature type="repeat" description="ANK" evidence="3">
    <location>
        <begin position="449"/>
        <end position="481"/>
    </location>
</feature>
<dbReference type="EMBL" id="JAVHJL010000002">
    <property type="protein sequence ID" value="KAK6509672.1"/>
    <property type="molecule type" value="Genomic_DNA"/>
</dbReference>
<organism evidence="4 5">
    <name type="scientific">Arthrobotrys musiformis</name>
    <dbReference type="NCBI Taxonomy" id="47236"/>
    <lineage>
        <taxon>Eukaryota</taxon>
        <taxon>Fungi</taxon>
        <taxon>Dikarya</taxon>
        <taxon>Ascomycota</taxon>
        <taxon>Pezizomycotina</taxon>
        <taxon>Orbiliomycetes</taxon>
        <taxon>Orbiliales</taxon>
        <taxon>Orbiliaceae</taxon>
        <taxon>Arthrobotrys</taxon>
    </lineage>
</organism>
<dbReference type="SUPFAM" id="SSF48403">
    <property type="entry name" value="Ankyrin repeat"/>
    <property type="match status" value="3"/>
</dbReference>
<dbReference type="PROSITE" id="PS50088">
    <property type="entry name" value="ANK_REPEAT"/>
    <property type="match status" value="6"/>
</dbReference>
<dbReference type="InterPro" id="IPR002110">
    <property type="entry name" value="Ankyrin_rpt"/>
</dbReference>
<dbReference type="Gene3D" id="1.25.40.20">
    <property type="entry name" value="Ankyrin repeat-containing domain"/>
    <property type="match status" value="3"/>
</dbReference>
<dbReference type="Proteomes" id="UP001370758">
    <property type="component" value="Unassembled WGS sequence"/>
</dbReference>